<reference evidence="1" key="1">
    <citation type="journal article" date="2023" name="Mol. Phylogenet. Evol.">
        <title>Genome-scale phylogeny and comparative genomics of the fungal order Sordariales.</title>
        <authorList>
            <person name="Hensen N."/>
            <person name="Bonometti L."/>
            <person name="Westerberg I."/>
            <person name="Brannstrom I.O."/>
            <person name="Guillou S."/>
            <person name="Cros-Aarteil S."/>
            <person name="Calhoun S."/>
            <person name="Haridas S."/>
            <person name="Kuo A."/>
            <person name="Mondo S."/>
            <person name="Pangilinan J."/>
            <person name="Riley R."/>
            <person name="LaButti K."/>
            <person name="Andreopoulos B."/>
            <person name="Lipzen A."/>
            <person name="Chen C."/>
            <person name="Yan M."/>
            <person name="Daum C."/>
            <person name="Ng V."/>
            <person name="Clum A."/>
            <person name="Steindorff A."/>
            <person name="Ohm R.A."/>
            <person name="Martin F."/>
            <person name="Silar P."/>
            <person name="Natvig D.O."/>
            <person name="Lalanne C."/>
            <person name="Gautier V."/>
            <person name="Ament-Velasquez S.L."/>
            <person name="Kruys A."/>
            <person name="Hutchinson M.I."/>
            <person name="Powell A.J."/>
            <person name="Barry K."/>
            <person name="Miller A.N."/>
            <person name="Grigoriev I.V."/>
            <person name="Debuchy R."/>
            <person name="Gladieux P."/>
            <person name="Hiltunen Thoren M."/>
            <person name="Johannesson H."/>
        </authorList>
    </citation>
    <scope>NUCLEOTIDE SEQUENCE</scope>
    <source>
        <strain evidence="1">CBS 731.68</strain>
    </source>
</reference>
<protein>
    <submittedName>
        <fullName evidence="1">Uncharacterized protein</fullName>
    </submittedName>
</protein>
<keyword evidence="2" id="KW-1185">Reference proteome</keyword>
<dbReference type="AlphaFoldDB" id="A0AAN6Z0U9"/>
<proteinExistence type="predicted"/>
<comment type="caution">
    <text evidence="1">The sequence shown here is derived from an EMBL/GenBank/DDBJ whole genome shotgun (WGS) entry which is preliminary data.</text>
</comment>
<sequence>MHCRQVSAPRLLREVLAHSTTSKPASCTTFAFSRPWPHSQMKPCLRTEPTAQNANSPVYMITMISGLTSDQVMSELYVNEHLSNQKVVRSLSKLQTHLHLMLLSEEFHATILPEPANDTEHTKVVSLLRNDIDKLQMTITSHVWSQIRRAVTFDSISSVCSLLTFSSRHDLGLWVWAKAGLRIQNAEMVWCSYKNSTRKPKRDQQYRCKSLPRIDLARVDKPVSIYCFHT</sequence>
<evidence type="ECO:0000313" key="2">
    <source>
        <dbReference type="Proteomes" id="UP001302602"/>
    </source>
</evidence>
<dbReference type="EMBL" id="MU853236">
    <property type="protein sequence ID" value="KAK4120847.1"/>
    <property type="molecule type" value="Genomic_DNA"/>
</dbReference>
<name>A0AAN6Z0U9_9PEZI</name>
<dbReference type="GeneID" id="87830327"/>
<accession>A0AAN6Z0U9</accession>
<dbReference type="Proteomes" id="UP001302602">
    <property type="component" value="Unassembled WGS sequence"/>
</dbReference>
<dbReference type="RefSeq" id="XP_062644618.1">
    <property type="nucleotide sequence ID" value="XM_062793558.1"/>
</dbReference>
<gene>
    <name evidence="1" type="ORF">N657DRAFT_648645</name>
</gene>
<reference evidence="1" key="2">
    <citation type="submission" date="2023-05" db="EMBL/GenBank/DDBJ databases">
        <authorList>
            <consortium name="Lawrence Berkeley National Laboratory"/>
            <person name="Steindorff A."/>
            <person name="Hensen N."/>
            <person name="Bonometti L."/>
            <person name="Westerberg I."/>
            <person name="Brannstrom I.O."/>
            <person name="Guillou S."/>
            <person name="Cros-Aarteil S."/>
            <person name="Calhoun S."/>
            <person name="Haridas S."/>
            <person name="Kuo A."/>
            <person name="Mondo S."/>
            <person name="Pangilinan J."/>
            <person name="Riley R."/>
            <person name="Labutti K."/>
            <person name="Andreopoulos B."/>
            <person name="Lipzen A."/>
            <person name="Chen C."/>
            <person name="Yanf M."/>
            <person name="Daum C."/>
            <person name="Ng V."/>
            <person name="Clum A."/>
            <person name="Ohm R."/>
            <person name="Martin F."/>
            <person name="Silar P."/>
            <person name="Natvig D."/>
            <person name="Lalanne C."/>
            <person name="Gautier V."/>
            <person name="Ament-Velasquez S.L."/>
            <person name="Kruys A."/>
            <person name="Hutchinson M.I."/>
            <person name="Powell A.J."/>
            <person name="Barry K."/>
            <person name="Miller A.N."/>
            <person name="Grigoriev I.V."/>
            <person name="Debuchy R."/>
            <person name="Gladieux P."/>
            <person name="Thoren M.H."/>
            <person name="Johannesson H."/>
        </authorList>
    </citation>
    <scope>NUCLEOTIDE SEQUENCE</scope>
    <source>
        <strain evidence="1">CBS 731.68</strain>
    </source>
</reference>
<feature type="non-terminal residue" evidence="1">
    <location>
        <position position="1"/>
    </location>
</feature>
<evidence type="ECO:0000313" key="1">
    <source>
        <dbReference type="EMBL" id="KAK4120847.1"/>
    </source>
</evidence>
<organism evidence="1 2">
    <name type="scientific">Parathielavia appendiculata</name>
    <dbReference type="NCBI Taxonomy" id="2587402"/>
    <lineage>
        <taxon>Eukaryota</taxon>
        <taxon>Fungi</taxon>
        <taxon>Dikarya</taxon>
        <taxon>Ascomycota</taxon>
        <taxon>Pezizomycotina</taxon>
        <taxon>Sordariomycetes</taxon>
        <taxon>Sordariomycetidae</taxon>
        <taxon>Sordariales</taxon>
        <taxon>Chaetomiaceae</taxon>
        <taxon>Parathielavia</taxon>
    </lineage>
</organism>